<comment type="caution">
    <text evidence="7">The sequence shown here is derived from an EMBL/GenBank/DDBJ whole genome shotgun (WGS) entry which is preliminary data.</text>
</comment>
<comment type="similarity">
    <text evidence="1">Belongs to the sulfatase family.</text>
</comment>
<feature type="domain" description="Secretion system C-terminal sorting" evidence="6">
    <location>
        <begin position="566"/>
        <end position="636"/>
    </location>
</feature>
<evidence type="ECO:0000256" key="4">
    <source>
        <dbReference type="SAM" id="SignalP"/>
    </source>
</evidence>
<dbReference type="Gene3D" id="3.40.720.10">
    <property type="entry name" value="Alkaline Phosphatase, subunit A"/>
    <property type="match status" value="1"/>
</dbReference>
<evidence type="ECO:0000259" key="5">
    <source>
        <dbReference type="Pfam" id="PF00884"/>
    </source>
</evidence>
<keyword evidence="8" id="KW-1185">Reference proteome</keyword>
<dbReference type="OrthoDB" id="1389892at2"/>
<dbReference type="InterPro" id="IPR026444">
    <property type="entry name" value="Secre_tail"/>
</dbReference>
<keyword evidence="3" id="KW-0378">Hydrolase</keyword>
<evidence type="ECO:0000313" key="7">
    <source>
        <dbReference type="EMBL" id="OEJ99044.1"/>
    </source>
</evidence>
<evidence type="ECO:0000313" key="8">
    <source>
        <dbReference type="Proteomes" id="UP000095713"/>
    </source>
</evidence>
<accession>A0A1E5SIV3</accession>
<feature type="chain" id="PRO_5009185045" description="Sulfatase" evidence="4">
    <location>
        <begin position="29"/>
        <end position="638"/>
    </location>
</feature>
<reference evidence="7 8" key="1">
    <citation type="submission" date="2016-05" db="EMBL/GenBank/DDBJ databases">
        <title>Draft Genome Sequence of Algibacter sp. Strain SK-16 Isolated from the Surface Water of Aburatsubo Inlet.</title>
        <authorList>
            <person name="Wong S.-K."/>
            <person name="Yoshizawa S."/>
            <person name="Nakajima Y."/>
            <person name="Ogura Y."/>
            <person name="Tetsuya H."/>
            <person name="Hamasaki K."/>
        </authorList>
    </citation>
    <scope>NUCLEOTIDE SEQUENCE [LARGE SCALE GENOMIC DNA]</scope>
    <source>
        <strain evidence="7 8">SK-16</strain>
    </source>
</reference>
<dbReference type="Gene3D" id="3.30.1120.10">
    <property type="match status" value="1"/>
</dbReference>
<dbReference type="GO" id="GO:0004065">
    <property type="term" value="F:arylsulfatase activity"/>
    <property type="evidence" value="ECO:0007669"/>
    <property type="project" value="TreeGrafter"/>
</dbReference>
<dbReference type="EMBL" id="MDJD01000054">
    <property type="protein sequence ID" value="OEJ99044.1"/>
    <property type="molecule type" value="Genomic_DNA"/>
</dbReference>
<feature type="signal peptide" evidence="4">
    <location>
        <begin position="1"/>
        <end position="28"/>
    </location>
</feature>
<name>A0A1E5SIV3_9FLAO</name>
<evidence type="ECO:0000259" key="6">
    <source>
        <dbReference type="Pfam" id="PF18962"/>
    </source>
</evidence>
<keyword evidence="2 4" id="KW-0732">Signal</keyword>
<evidence type="ECO:0000256" key="3">
    <source>
        <dbReference type="ARBA" id="ARBA00022801"/>
    </source>
</evidence>
<dbReference type="InterPro" id="IPR017850">
    <property type="entry name" value="Alkaline_phosphatase_core_sf"/>
</dbReference>
<dbReference type="STRING" id="1849968.A8C32_07660"/>
<protein>
    <recommendedName>
        <fullName evidence="9">Sulfatase</fullName>
    </recommendedName>
</protein>
<dbReference type="SUPFAM" id="SSF53649">
    <property type="entry name" value="Alkaline phosphatase-like"/>
    <property type="match status" value="1"/>
</dbReference>
<dbReference type="InterPro" id="IPR050738">
    <property type="entry name" value="Sulfatase"/>
</dbReference>
<dbReference type="InterPro" id="IPR000917">
    <property type="entry name" value="Sulfatase_N"/>
</dbReference>
<dbReference type="PANTHER" id="PTHR42693">
    <property type="entry name" value="ARYLSULFATASE FAMILY MEMBER"/>
    <property type="match status" value="1"/>
</dbReference>
<dbReference type="Pfam" id="PF18962">
    <property type="entry name" value="Por_Secre_tail"/>
    <property type="match status" value="1"/>
</dbReference>
<dbReference type="Proteomes" id="UP000095713">
    <property type="component" value="Unassembled WGS sequence"/>
</dbReference>
<proteinExistence type="inferred from homology"/>
<dbReference type="AlphaFoldDB" id="A0A1E5SIV3"/>
<sequence>MKRKNTFKSLKMRLLTLACLGVTIGGVAQTQGTKPNIILILADDLGYADVGFNRGSGFPADKGVIPTPNLDALATNGIICTDGHVVHPFCGPSRAALLTGIYPHRIGAQYNLPNDITSELGIPTSEVFFSKVLQDNNYNTAAVGKWHLGFKEDSYQPLDRGFDDFFGFLGGGKNYFEERYEDSFYRRQGGTNPVINEYQDPLQRDRSYVDRAEFSNAPNEDYLTDVLTDEAIKYISEYTADPNPFFMYLAYNAPHTPLQAPDAEIAQFKIDNPDFEDLVRNSTYVTNSTPVTKLPVADQPAKIEEIVEARINYATMVTNMDTNIGRVVDELKKDINVFNNTLIVFLSDNGGKVFTSGAVNHPLAQWKGSVNEGGHRVPMFFHWPNKISGGQTYSHLLSALDLYPTFVDLAGGTIPAGKIIDGKSVMDKIIAGEDARVDDCIYVMRPQNGFHNASINCGKYKIVKKGDGGDWNLFDLTNDIEEANNLAGVLPNAQEIIDNILEKAVEWVKEFKDQKPAWFDNERNGGHPHRVHWFDTEALPGYDRLFGSSELALGVEDAFSSEFSVSPNPSSNYFNLNFNEPINKLELEILTMDGKSVKKVIGTNADKPRIDASGLPHGMYILRVKADGNSAFEKIIKL</sequence>
<dbReference type="NCBIfam" id="TIGR04183">
    <property type="entry name" value="Por_Secre_tail"/>
    <property type="match status" value="1"/>
</dbReference>
<dbReference type="Pfam" id="PF00884">
    <property type="entry name" value="Sulfatase"/>
    <property type="match status" value="1"/>
</dbReference>
<evidence type="ECO:0008006" key="9">
    <source>
        <dbReference type="Google" id="ProtNLM"/>
    </source>
</evidence>
<dbReference type="RefSeq" id="WP_069831727.1">
    <property type="nucleotide sequence ID" value="NZ_MDJD01000054.1"/>
</dbReference>
<gene>
    <name evidence="7" type="ORF">A8C32_07660</name>
</gene>
<feature type="domain" description="Sulfatase N-terminal" evidence="5">
    <location>
        <begin position="35"/>
        <end position="411"/>
    </location>
</feature>
<evidence type="ECO:0000256" key="1">
    <source>
        <dbReference type="ARBA" id="ARBA00008779"/>
    </source>
</evidence>
<evidence type="ECO:0000256" key="2">
    <source>
        <dbReference type="ARBA" id="ARBA00022729"/>
    </source>
</evidence>
<dbReference type="PANTHER" id="PTHR42693:SF53">
    <property type="entry name" value="ENDO-4-O-SULFATASE"/>
    <property type="match status" value="1"/>
</dbReference>
<organism evidence="7 8">
    <name type="scientific">Flavivirga aquatica</name>
    <dbReference type="NCBI Taxonomy" id="1849968"/>
    <lineage>
        <taxon>Bacteria</taxon>
        <taxon>Pseudomonadati</taxon>
        <taxon>Bacteroidota</taxon>
        <taxon>Flavobacteriia</taxon>
        <taxon>Flavobacteriales</taxon>
        <taxon>Flavobacteriaceae</taxon>
        <taxon>Flavivirga</taxon>
    </lineage>
</organism>